<keyword evidence="5" id="KW-1185">Reference proteome</keyword>
<keyword evidence="4" id="KW-0647">Proteasome</keyword>
<dbReference type="PROSITE" id="PS51000">
    <property type="entry name" value="HTH_DEOR_2"/>
    <property type="match status" value="1"/>
</dbReference>
<gene>
    <name evidence="4" type="primary">pafC</name>
    <name evidence="4" type="ORF">AW11_00884</name>
</gene>
<evidence type="ECO:0000313" key="5">
    <source>
        <dbReference type="Proteomes" id="UP000022141"/>
    </source>
</evidence>
<dbReference type="eggNOG" id="COG2378">
    <property type="taxonomic scope" value="Bacteria"/>
</dbReference>
<feature type="domain" description="HTH deoR-type" evidence="3">
    <location>
        <begin position="3"/>
        <end position="62"/>
    </location>
</feature>
<dbReference type="PROSITE" id="PS52050">
    <property type="entry name" value="WYL"/>
    <property type="match status" value="1"/>
</dbReference>
<sequence length="325" mass="37384">MNRSERLYIIDQLLRSRRAVPMHEFLCRLEVSSATFKRDLDYMRDRLHAPILWDRAAGGYIFDETSATGPHYELPGLWFSANELFALLAAQKLLADIEPGVLAARVAPIQARLSSLLETAGHSSSEVSQRVRLLSVAKRQLEPRHFADMASALLSRRQLKVDHWSRRHDEVTTRTLSPQRLVHYRDNWYLDAWCHLRADLRSFAAETLLRVAVLPQAAQEIADETMDAHYAAAYGIFAGVPTERASLLFSAERARWVRSETWHSDQRGEDLPDGRYRLSVPYSDERELLMDIMRHGAHVLIEKPLALRRRLREELDAMAQKYSEG</sequence>
<comment type="caution">
    <text evidence="4">The sequence shown here is derived from an EMBL/GenBank/DDBJ whole genome shotgun (WGS) entry which is preliminary data.</text>
</comment>
<dbReference type="GO" id="GO:0000502">
    <property type="term" value="C:proteasome complex"/>
    <property type="evidence" value="ECO:0007669"/>
    <property type="project" value="UniProtKB-KW"/>
</dbReference>
<reference evidence="4" key="1">
    <citation type="submission" date="2014-02" db="EMBL/GenBank/DDBJ databases">
        <title>Expanding our view of genomic diversity in Candidatus Accumulibacter clades.</title>
        <authorList>
            <person name="Skennerton C.T."/>
            <person name="Barr J.J."/>
            <person name="Slater F.R."/>
            <person name="Bond P.L."/>
            <person name="Tyson G.W."/>
        </authorList>
    </citation>
    <scope>NUCLEOTIDE SEQUENCE [LARGE SCALE GENOMIC DNA]</scope>
</reference>
<dbReference type="PATRIC" id="fig|1454004.3.peg.914"/>
<dbReference type="EMBL" id="JEMY01000007">
    <property type="protein sequence ID" value="EXI90371.1"/>
    <property type="molecule type" value="Genomic_DNA"/>
</dbReference>
<organism evidence="4 5">
    <name type="scientific">Accumulibacter regalis</name>
    <dbReference type="NCBI Taxonomy" id="522306"/>
    <lineage>
        <taxon>Bacteria</taxon>
        <taxon>Pseudomonadati</taxon>
        <taxon>Pseudomonadota</taxon>
        <taxon>Betaproteobacteria</taxon>
        <taxon>Candidatus Accumulibacter</taxon>
    </lineage>
</organism>
<dbReference type="Pfam" id="PF13280">
    <property type="entry name" value="WYL"/>
    <property type="match status" value="1"/>
</dbReference>
<protein>
    <submittedName>
        <fullName evidence="4">Proteasome accessory factor C</fullName>
    </submittedName>
</protein>
<evidence type="ECO:0000313" key="4">
    <source>
        <dbReference type="EMBL" id="EXI90371.1"/>
    </source>
</evidence>
<dbReference type="InterPro" id="IPR057727">
    <property type="entry name" value="WCX_dom"/>
</dbReference>
<dbReference type="STRING" id="1454004.AW11_00884"/>
<dbReference type="InterPro" id="IPR001034">
    <property type="entry name" value="DeoR_HTH"/>
</dbReference>
<accession>A0A011PSK0</accession>
<dbReference type="PANTHER" id="PTHR34580:SF3">
    <property type="entry name" value="PROTEIN PAFB"/>
    <property type="match status" value="1"/>
</dbReference>
<name>A0A011PSK0_ACCRE</name>
<keyword evidence="1" id="KW-0805">Transcription regulation</keyword>
<dbReference type="AlphaFoldDB" id="A0A011PSK0"/>
<dbReference type="GO" id="GO:0003700">
    <property type="term" value="F:DNA-binding transcription factor activity"/>
    <property type="evidence" value="ECO:0007669"/>
    <property type="project" value="InterPro"/>
</dbReference>
<dbReference type="InterPro" id="IPR051534">
    <property type="entry name" value="CBASS_pafABC_assoc_protein"/>
</dbReference>
<dbReference type="PANTHER" id="PTHR34580">
    <property type="match status" value="1"/>
</dbReference>
<evidence type="ECO:0000256" key="2">
    <source>
        <dbReference type="ARBA" id="ARBA00023163"/>
    </source>
</evidence>
<dbReference type="InterPro" id="IPR026881">
    <property type="entry name" value="WYL_dom"/>
</dbReference>
<evidence type="ECO:0000259" key="3">
    <source>
        <dbReference type="PROSITE" id="PS51000"/>
    </source>
</evidence>
<evidence type="ECO:0000256" key="1">
    <source>
        <dbReference type="ARBA" id="ARBA00023015"/>
    </source>
</evidence>
<dbReference type="Pfam" id="PF25583">
    <property type="entry name" value="WCX"/>
    <property type="match status" value="1"/>
</dbReference>
<proteinExistence type="predicted"/>
<dbReference type="Proteomes" id="UP000022141">
    <property type="component" value="Unassembled WGS sequence"/>
</dbReference>
<keyword evidence="2" id="KW-0804">Transcription</keyword>